<dbReference type="GO" id="GO:0006952">
    <property type="term" value="P:defense response"/>
    <property type="evidence" value="ECO:0007669"/>
    <property type="project" value="UniProtKB-ARBA"/>
</dbReference>
<evidence type="ECO:0000256" key="5">
    <source>
        <dbReference type="ARBA" id="ARBA00022692"/>
    </source>
</evidence>
<keyword evidence="10" id="KW-0675">Receptor</keyword>
<feature type="signal peptide" evidence="13">
    <location>
        <begin position="1"/>
        <end position="22"/>
    </location>
</feature>
<protein>
    <recommendedName>
        <fullName evidence="14">Disease resistance R13L4/SHOC-2-like LRR domain-containing protein</fullName>
    </recommendedName>
</protein>
<dbReference type="InterPro" id="IPR032675">
    <property type="entry name" value="LRR_dom_sf"/>
</dbReference>
<evidence type="ECO:0000313" key="15">
    <source>
        <dbReference type="EMBL" id="KAK1439731.1"/>
    </source>
</evidence>
<dbReference type="PANTHER" id="PTHR48061">
    <property type="entry name" value="LEUCINE-RICH REPEAT RECEPTOR PROTEIN KINASE EMS1-LIKE-RELATED"/>
    <property type="match status" value="1"/>
</dbReference>
<dbReference type="PANTHER" id="PTHR48061:SF12">
    <property type="entry name" value="DISEASE RESISTANCE LIKE PROTEIN"/>
    <property type="match status" value="1"/>
</dbReference>
<evidence type="ECO:0000256" key="12">
    <source>
        <dbReference type="SAM" id="Phobius"/>
    </source>
</evidence>
<comment type="subcellular location">
    <subcellularLocation>
        <location evidence="1">Cell membrane</location>
        <topology evidence="1">Single-pass type I membrane protein</topology>
    </subcellularLocation>
</comment>
<evidence type="ECO:0000313" key="16">
    <source>
        <dbReference type="Proteomes" id="UP001229421"/>
    </source>
</evidence>
<evidence type="ECO:0000256" key="10">
    <source>
        <dbReference type="ARBA" id="ARBA00023170"/>
    </source>
</evidence>
<dbReference type="AlphaFoldDB" id="A0AAD8LIG7"/>
<evidence type="ECO:0000256" key="9">
    <source>
        <dbReference type="ARBA" id="ARBA00023136"/>
    </source>
</evidence>
<evidence type="ECO:0000256" key="8">
    <source>
        <dbReference type="ARBA" id="ARBA00022989"/>
    </source>
</evidence>
<dbReference type="PRINTS" id="PR00019">
    <property type="entry name" value="LEURICHRPT"/>
</dbReference>
<feature type="chain" id="PRO_5042033656" description="Disease resistance R13L4/SHOC-2-like LRR domain-containing protein" evidence="13">
    <location>
        <begin position="23"/>
        <end position="995"/>
    </location>
</feature>
<keyword evidence="11" id="KW-0325">Glycoprotein</keyword>
<dbReference type="FunFam" id="3.80.10.10:FF:000041">
    <property type="entry name" value="LRR receptor-like serine/threonine-protein kinase ERECTA"/>
    <property type="match status" value="1"/>
</dbReference>
<reference evidence="15" key="1">
    <citation type="journal article" date="2023" name="bioRxiv">
        <title>Improved chromosome-level genome assembly for marigold (Tagetes erecta).</title>
        <authorList>
            <person name="Jiang F."/>
            <person name="Yuan L."/>
            <person name="Wang S."/>
            <person name="Wang H."/>
            <person name="Xu D."/>
            <person name="Wang A."/>
            <person name="Fan W."/>
        </authorList>
    </citation>
    <scope>NUCLEOTIDE SEQUENCE</scope>
    <source>
        <strain evidence="15">WSJ</strain>
        <tissue evidence="15">Leaf</tissue>
    </source>
</reference>
<keyword evidence="16" id="KW-1185">Reference proteome</keyword>
<evidence type="ECO:0000256" key="2">
    <source>
        <dbReference type="ARBA" id="ARBA00009592"/>
    </source>
</evidence>
<evidence type="ECO:0000259" key="14">
    <source>
        <dbReference type="Pfam" id="PF23598"/>
    </source>
</evidence>
<feature type="transmembrane region" description="Helical" evidence="12">
    <location>
        <begin position="937"/>
        <end position="957"/>
    </location>
</feature>
<accession>A0AAD8LIG7</accession>
<dbReference type="Pfam" id="PF00560">
    <property type="entry name" value="LRR_1"/>
    <property type="match status" value="6"/>
</dbReference>
<evidence type="ECO:0000256" key="4">
    <source>
        <dbReference type="ARBA" id="ARBA00022614"/>
    </source>
</evidence>
<keyword evidence="6 13" id="KW-0732">Signal</keyword>
<dbReference type="Proteomes" id="UP001229421">
    <property type="component" value="Unassembled WGS sequence"/>
</dbReference>
<keyword evidence="4" id="KW-0433">Leucine-rich repeat</keyword>
<dbReference type="SUPFAM" id="SSF52058">
    <property type="entry name" value="L domain-like"/>
    <property type="match status" value="2"/>
</dbReference>
<keyword evidence="9 12" id="KW-0472">Membrane</keyword>
<dbReference type="SUPFAM" id="SSF52047">
    <property type="entry name" value="RNI-like"/>
    <property type="match status" value="1"/>
</dbReference>
<evidence type="ECO:0000256" key="13">
    <source>
        <dbReference type="SAM" id="SignalP"/>
    </source>
</evidence>
<evidence type="ECO:0000256" key="1">
    <source>
        <dbReference type="ARBA" id="ARBA00004251"/>
    </source>
</evidence>
<comment type="similarity">
    <text evidence="2">Belongs to the RLP family.</text>
</comment>
<dbReference type="FunFam" id="3.80.10.10:FF:000213">
    <property type="entry name" value="Tyrosine-sulfated glycopeptide receptor 1"/>
    <property type="match status" value="1"/>
</dbReference>
<keyword evidence="5 12" id="KW-0812">Transmembrane</keyword>
<dbReference type="InterPro" id="IPR055414">
    <property type="entry name" value="LRR_R13L4/SHOC2-like"/>
</dbReference>
<keyword evidence="8 12" id="KW-1133">Transmembrane helix</keyword>
<proteinExistence type="inferred from homology"/>
<evidence type="ECO:0000256" key="6">
    <source>
        <dbReference type="ARBA" id="ARBA00022729"/>
    </source>
</evidence>
<feature type="domain" description="Disease resistance R13L4/SHOC-2-like LRR" evidence="14">
    <location>
        <begin position="91"/>
        <end position="218"/>
    </location>
</feature>
<dbReference type="InterPro" id="IPR046956">
    <property type="entry name" value="RLP23-like"/>
</dbReference>
<evidence type="ECO:0000256" key="11">
    <source>
        <dbReference type="ARBA" id="ARBA00023180"/>
    </source>
</evidence>
<dbReference type="Pfam" id="PF23598">
    <property type="entry name" value="LRR_14"/>
    <property type="match status" value="1"/>
</dbReference>
<dbReference type="InterPro" id="IPR003591">
    <property type="entry name" value="Leu-rich_rpt_typical-subtyp"/>
</dbReference>
<dbReference type="EMBL" id="JAUHHV010000001">
    <property type="protein sequence ID" value="KAK1439731.1"/>
    <property type="molecule type" value="Genomic_DNA"/>
</dbReference>
<comment type="caution">
    <text evidence="15">The sequence shown here is derived from an EMBL/GenBank/DDBJ whole genome shotgun (WGS) entry which is preliminary data.</text>
</comment>
<gene>
    <name evidence="15" type="ORF">QVD17_05551</name>
</gene>
<sequence>MAFSFMQTILFIYFLVISTCVASLVSHEEECLALFEFKQSNPHQPHASFNVGGFQKLDSWRKNRGNVSDHDFDCCLWDGVVCSDDHHVIGLDLSHSSLHGSIKSNSSLFNLVHLQMLNLSMNNFVGSQIPPEISRLRKLRSLDLSNSNFIGQIPIEISHLMQLTSLDLSGNPLKLHSPSIEYLLQNLTRLQELHLSGVDISSTIPPFLGNFSSLRSIGLDGCWLRGKFPSTIFHLPKLKLLSLETNPSLIGSLPEFQNDTLLEHLDLYATSFFGSIPESIGKLKHLVSLTLHGSYLSGCIPHSLSNMTQLKVLNLGQEEFMGLAPSFPRLLPTPVGLEICDQKGHMGEWIRKLTNLEVLYLVGMQIYGEVLPSLANLTKLSVVIMRKNLIYGHVPSSFMNHTQIRMIDLRGNHLQGQISSSFSSFTSLEFLGLSGNNFSGRLDVDIFLGLTRLEALFLGGRNRISCIVSTNNYTNSTLLPELKHLELSSCNLREFPYLLRFQNKIEILSLQNNEIKGLVPDWILNNSQETLQCLDLSYNSISGFHGHPKFLPWVRLQLFNIEHNQLPGQLPIPPLTTVIYDVSNNNLFGEIPPMICEVKSLRVLDLSSNNMTGTLPHCLGNLSSLLLVLDLKRNNFHGPMMYTFTHGSLMKRIDLSENQFTGQLSKTLANCTNLEFLSLDGNSFEDVFPFWLGSLPNLQILILRSNKFFGAIQGLTTPGSVFQKLRIMDLSNNDFSGQLPKNIFQTWNAMKSIDVEKSSMMETKLYVEPRSTFDFPYSMTLTNKGVKIEYPHILNILIAIDLSSNNFKGHIPESLNDLHGLQSVNLSNNHFTGCVLPSLGNLRNLESLDLSQNELAGEIPHELLQLNFLSILNVSFNHLHGSIPQGKQFNTFDNNSYMGNLGLCGKPLSQECQASTTPTTLVPSTNNEYESLLPCEIIDWIIIFLGVGSGLVVGVVLRNLLSARYNDWFIESLGMREDKWIRPLRLNVVGVKPLG</sequence>
<organism evidence="15 16">
    <name type="scientific">Tagetes erecta</name>
    <name type="common">African marigold</name>
    <dbReference type="NCBI Taxonomy" id="13708"/>
    <lineage>
        <taxon>Eukaryota</taxon>
        <taxon>Viridiplantae</taxon>
        <taxon>Streptophyta</taxon>
        <taxon>Embryophyta</taxon>
        <taxon>Tracheophyta</taxon>
        <taxon>Spermatophyta</taxon>
        <taxon>Magnoliopsida</taxon>
        <taxon>eudicotyledons</taxon>
        <taxon>Gunneridae</taxon>
        <taxon>Pentapetalae</taxon>
        <taxon>asterids</taxon>
        <taxon>campanulids</taxon>
        <taxon>Asterales</taxon>
        <taxon>Asteraceae</taxon>
        <taxon>Asteroideae</taxon>
        <taxon>Heliantheae alliance</taxon>
        <taxon>Tageteae</taxon>
        <taxon>Tagetes</taxon>
    </lineage>
</organism>
<evidence type="ECO:0000256" key="3">
    <source>
        <dbReference type="ARBA" id="ARBA00022475"/>
    </source>
</evidence>
<evidence type="ECO:0000256" key="7">
    <source>
        <dbReference type="ARBA" id="ARBA00022737"/>
    </source>
</evidence>
<keyword evidence="7" id="KW-0677">Repeat</keyword>
<dbReference type="Gene3D" id="3.80.10.10">
    <property type="entry name" value="Ribonuclease Inhibitor"/>
    <property type="match status" value="5"/>
</dbReference>
<dbReference type="GO" id="GO:0051707">
    <property type="term" value="P:response to other organism"/>
    <property type="evidence" value="ECO:0007669"/>
    <property type="project" value="UniProtKB-ARBA"/>
</dbReference>
<dbReference type="SMART" id="SM00369">
    <property type="entry name" value="LRR_TYP"/>
    <property type="match status" value="9"/>
</dbReference>
<dbReference type="InterPro" id="IPR001611">
    <property type="entry name" value="Leu-rich_rpt"/>
</dbReference>
<dbReference type="GO" id="GO:0005886">
    <property type="term" value="C:plasma membrane"/>
    <property type="evidence" value="ECO:0007669"/>
    <property type="project" value="UniProtKB-SubCell"/>
</dbReference>
<name>A0AAD8LIG7_TARER</name>
<keyword evidence="3" id="KW-1003">Cell membrane</keyword>
<dbReference type="FunFam" id="3.80.10.10:FF:000095">
    <property type="entry name" value="LRR receptor-like serine/threonine-protein kinase GSO1"/>
    <property type="match status" value="1"/>
</dbReference>